<evidence type="ECO:0000256" key="1">
    <source>
        <dbReference type="SAM" id="MobiDB-lite"/>
    </source>
</evidence>
<gene>
    <name evidence="3" type="ORF">ACFOZ4_00355</name>
</gene>
<organism evidence="3 4">
    <name type="scientific">Hamadaea flava</name>
    <dbReference type="NCBI Taxonomy" id="1742688"/>
    <lineage>
        <taxon>Bacteria</taxon>
        <taxon>Bacillati</taxon>
        <taxon>Actinomycetota</taxon>
        <taxon>Actinomycetes</taxon>
        <taxon>Micromonosporales</taxon>
        <taxon>Micromonosporaceae</taxon>
        <taxon>Hamadaea</taxon>
    </lineage>
</organism>
<reference evidence="4" key="1">
    <citation type="journal article" date="2019" name="Int. J. Syst. Evol. Microbiol.">
        <title>The Global Catalogue of Microorganisms (GCM) 10K type strain sequencing project: providing services to taxonomists for standard genome sequencing and annotation.</title>
        <authorList>
            <consortium name="The Broad Institute Genomics Platform"/>
            <consortium name="The Broad Institute Genome Sequencing Center for Infectious Disease"/>
            <person name="Wu L."/>
            <person name="Ma J."/>
        </authorList>
    </citation>
    <scope>NUCLEOTIDE SEQUENCE [LARGE SCALE GENOMIC DNA]</scope>
    <source>
        <strain evidence="4">CGMCC 4.7289</strain>
    </source>
</reference>
<dbReference type="Pfam" id="PF14020">
    <property type="entry name" value="DUF4236"/>
    <property type="match status" value="1"/>
</dbReference>
<protein>
    <submittedName>
        <fullName evidence="3">DUF4236 domain-containing protein</fullName>
    </submittedName>
</protein>
<proteinExistence type="predicted"/>
<dbReference type="Proteomes" id="UP001595816">
    <property type="component" value="Unassembled WGS sequence"/>
</dbReference>
<dbReference type="EMBL" id="JBHSAY010000002">
    <property type="protein sequence ID" value="MFC4129064.1"/>
    <property type="molecule type" value="Genomic_DNA"/>
</dbReference>
<dbReference type="RefSeq" id="WP_253763273.1">
    <property type="nucleotide sequence ID" value="NZ_JAMZDZ010000001.1"/>
</dbReference>
<dbReference type="InterPro" id="IPR025330">
    <property type="entry name" value="DUF4236"/>
</dbReference>
<comment type="caution">
    <text evidence="3">The sequence shown here is derived from an EMBL/GenBank/DDBJ whole genome shotgun (WGS) entry which is preliminary data.</text>
</comment>
<evidence type="ECO:0000259" key="2">
    <source>
        <dbReference type="Pfam" id="PF14020"/>
    </source>
</evidence>
<evidence type="ECO:0000313" key="4">
    <source>
        <dbReference type="Proteomes" id="UP001595816"/>
    </source>
</evidence>
<evidence type="ECO:0000313" key="3">
    <source>
        <dbReference type="EMBL" id="MFC4129064.1"/>
    </source>
</evidence>
<feature type="domain" description="DUF4236" evidence="2">
    <location>
        <begin position="3"/>
        <end position="56"/>
    </location>
</feature>
<sequence>MGFRIRKTFQVLPGVRLTVSKSGIGYSVGVRGARLTRTARGQVIGTIGIPGTGMSYVKTLRGSSKSRKNAAPTQRSAPAQRTAPAEVEAPEVDGVPAPPEPALFAPRAEKKLYRALISDPNPAEIPRIGAAYPEWAPLCDTLDGLLAYRDEDFERAEDALAAAFDSGRDAARHPFIRRYAPYASVELELAPGVEVMLPISREAVGLTLAELYQYSDRLGLAIETVEQLEPTFSAAVSLAELYSEAGHHDEVVDMTNGLAAESDAHALLLVLRGRALRELDYLEAAREALKQVVNKRTIDVEIRLRALLERANTYLAENKPGYARKDLERILAEDAGYPGLAEALKELNA</sequence>
<keyword evidence="4" id="KW-1185">Reference proteome</keyword>
<name>A0ABV8LE96_9ACTN</name>
<dbReference type="Gene3D" id="1.25.40.10">
    <property type="entry name" value="Tetratricopeptide repeat domain"/>
    <property type="match status" value="1"/>
</dbReference>
<dbReference type="InterPro" id="IPR011990">
    <property type="entry name" value="TPR-like_helical_dom_sf"/>
</dbReference>
<feature type="region of interest" description="Disordered" evidence="1">
    <location>
        <begin position="60"/>
        <end position="98"/>
    </location>
</feature>
<accession>A0ABV8LE96</accession>
<dbReference type="SUPFAM" id="SSF48452">
    <property type="entry name" value="TPR-like"/>
    <property type="match status" value="1"/>
</dbReference>